<dbReference type="Proteomes" id="UP000179642">
    <property type="component" value="Unassembled WGS sequence"/>
</dbReference>
<accession>A0A1S2Q9Z0</accession>
<dbReference type="AlphaFoldDB" id="A0A1S2Q9Z0"/>
<evidence type="ECO:0000313" key="1">
    <source>
        <dbReference type="EMBL" id="OIK02894.1"/>
    </source>
</evidence>
<keyword evidence="2" id="KW-1185">Reference proteome</keyword>
<sequence length="62" mass="6787">MYRIRAIGPFPSALPPLAEFMENRMVLDEPNTAGRPSTVNVSAGFWFARIAIPPAHSSTDTL</sequence>
<comment type="caution">
    <text evidence="1">The sequence shown here is derived from an EMBL/GenBank/DDBJ whole genome shotgun (WGS) entry which is preliminary data.</text>
</comment>
<reference evidence="1 2" key="1">
    <citation type="submission" date="2016-10" db="EMBL/GenBank/DDBJ databases">
        <title>Genome sequence of Streptomyces sp. MUSC 1.</title>
        <authorList>
            <person name="Lee L.-H."/>
            <person name="Ser H.-L."/>
            <person name="Law J.W.-F."/>
        </authorList>
    </citation>
    <scope>NUCLEOTIDE SEQUENCE [LARGE SCALE GENOMIC DNA]</scope>
    <source>
        <strain evidence="1 2">MUSC 1</strain>
    </source>
</reference>
<name>A0A1S2Q9Z0_9ACTN</name>
<protein>
    <submittedName>
        <fullName evidence="1">Uncharacterized protein</fullName>
    </submittedName>
</protein>
<organism evidence="1 2">
    <name type="scientific">Streptomyces monashensis</name>
    <dbReference type="NCBI Taxonomy" id="1678012"/>
    <lineage>
        <taxon>Bacteria</taxon>
        <taxon>Bacillati</taxon>
        <taxon>Actinomycetota</taxon>
        <taxon>Actinomycetes</taxon>
        <taxon>Kitasatosporales</taxon>
        <taxon>Streptomycetaceae</taxon>
        <taxon>Streptomyces</taxon>
    </lineage>
</organism>
<gene>
    <name evidence="1" type="ORF">BIV23_23995</name>
</gene>
<evidence type="ECO:0000313" key="2">
    <source>
        <dbReference type="Proteomes" id="UP000179642"/>
    </source>
</evidence>
<proteinExistence type="predicted"/>
<dbReference type="EMBL" id="MLYO01000038">
    <property type="protein sequence ID" value="OIK02894.1"/>
    <property type="molecule type" value="Genomic_DNA"/>
</dbReference>